<evidence type="ECO:0000256" key="1">
    <source>
        <dbReference type="SAM" id="SignalP"/>
    </source>
</evidence>
<feature type="chain" id="PRO_5046535799" description="Fibronectin type-III domain-containing protein" evidence="1">
    <location>
        <begin position="23"/>
        <end position="136"/>
    </location>
</feature>
<dbReference type="Gene3D" id="2.60.40.10">
    <property type="entry name" value="Immunoglobulins"/>
    <property type="match status" value="1"/>
</dbReference>
<dbReference type="SUPFAM" id="SSF49265">
    <property type="entry name" value="Fibronectin type III"/>
    <property type="match status" value="1"/>
</dbReference>
<feature type="signal peptide" evidence="1">
    <location>
        <begin position="1"/>
        <end position="22"/>
    </location>
</feature>
<comment type="caution">
    <text evidence="2">The sequence shown here is derived from an EMBL/GenBank/DDBJ whole genome shotgun (WGS) entry which is preliminary data.</text>
</comment>
<proteinExistence type="predicted"/>
<dbReference type="InterPro" id="IPR036116">
    <property type="entry name" value="FN3_sf"/>
</dbReference>
<evidence type="ECO:0008006" key="4">
    <source>
        <dbReference type="Google" id="ProtNLM"/>
    </source>
</evidence>
<dbReference type="RefSeq" id="WP_052773410.1">
    <property type="nucleotide sequence ID" value="NZ_BJOL01000034.1"/>
</dbReference>
<protein>
    <recommendedName>
        <fullName evidence="4">Fibronectin type-III domain-containing protein</fullName>
    </recommendedName>
</protein>
<dbReference type="GeneID" id="87589064"/>
<dbReference type="Proteomes" id="UP000319498">
    <property type="component" value="Unassembled WGS sequence"/>
</dbReference>
<organism evidence="2 3">
    <name type="scientific">Brevibacillus formosus</name>
    <dbReference type="NCBI Taxonomy" id="54913"/>
    <lineage>
        <taxon>Bacteria</taxon>
        <taxon>Bacillati</taxon>
        <taxon>Bacillota</taxon>
        <taxon>Bacilli</taxon>
        <taxon>Bacillales</taxon>
        <taxon>Paenibacillaceae</taxon>
        <taxon>Brevibacillus</taxon>
    </lineage>
</organism>
<evidence type="ECO:0000313" key="2">
    <source>
        <dbReference type="EMBL" id="GED60806.1"/>
    </source>
</evidence>
<name>A0ABQ0TC09_9BACL</name>
<evidence type="ECO:0000313" key="3">
    <source>
        <dbReference type="Proteomes" id="UP000319498"/>
    </source>
</evidence>
<accession>A0ABQ0TC09</accession>
<sequence>MKKFITGFATLALLTSATPAFAQEGQQLAPVANVASTKKASDKQAVKPFAEFVTINLYWNQPPTATRFEVIVTNITDGYVLEKSRQTATDFSARSLKVGNYYSIMVRALDQYGNQVGQSWYKDFEAKQNDNWRFWF</sequence>
<dbReference type="InterPro" id="IPR013783">
    <property type="entry name" value="Ig-like_fold"/>
</dbReference>
<keyword evidence="3" id="KW-1185">Reference proteome</keyword>
<gene>
    <name evidence="2" type="ORF">BFO01nite_49380</name>
</gene>
<reference evidence="2 3" key="1">
    <citation type="submission" date="2019-06" db="EMBL/GenBank/DDBJ databases">
        <title>Whole genome shotgun sequence of Brevibacillus formosus NBRC 15716.</title>
        <authorList>
            <person name="Hosoyama A."/>
            <person name="Uohara A."/>
            <person name="Ohji S."/>
            <person name="Ichikawa N."/>
        </authorList>
    </citation>
    <scope>NUCLEOTIDE SEQUENCE [LARGE SCALE GENOMIC DNA]</scope>
    <source>
        <strain evidence="2 3">NBRC 15716</strain>
    </source>
</reference>
<keyword evidence="1" id="KW-0732">Signal</keyword>
<dbReference type="EMBL" id="BJOL01000034">
    <property type="protein sequence ID" value="GED60806.1"/>
    <property type="molecule type" value="Genomic_DNA"/>
</dbReference>